<sequence length="245" mass="27463">MPIEHIEREKLYKDTAYRFTYVAKFVDFGPDDIAAIKASAPIVAPLVPVIVDAVYERLFSFDITKQVFLPRNQGFTGSTAATLDDLSLTHDQIKFRKDFLRQYLVKLVSSDYTSPGFVSYLDWVGRIHTDTPKKKSRINVEYIHINALFGWLNGFLIEALEGKLEGTAKAKTLSAFSKLLWIQNDLFARYYVKDGAEFSGGDNADRGVGGLVQRWLGKHVIPVVVAQLAVIVVLGTTWASQTRIA</sequence>
<gene>
    <name evidence="1" type="ORF">BDN72DRAFT_803781</name>
</gene>
<keyword evidence="2" id="KW-1185">Reference proteome</keyword>
<protein>
    <submittedName>
        <fullName evidence="1">Uncharacterized protein</fullName>
    </submittedName>
</protein>
<name>A0ACD3AB49_9AGAR</name>
<dbReference type="EMBL" id="ML208552">
    <property type="protein sequence ID" value="TFK62895.1"/>
    <property type="molecule type" value="Genomic_DNA"/>
</dbReference>
<organism evidence="1 2">
    <name type="scientific">Pluteus cervinus</name>
    <dbReference type="NCBI Taxonomy" id="181527"/>
    <lineage>
        <taxon>Eukaryota</taxon>
        <taxon>Fungi</taxon>
        <taxon>Dikarya</taxon>
        <taxon>Basidiomycota</taxon>
        <taxon>Agaricomycotina</taxon>
        <taxon>Agaricomycetes</taxon>
        <taxon>Agaricomycetidae</taxon>
        <taxon>Agaricales</taxon>
        <taxon>Pluteineae</taxon>
        <taxon>Pluteaceae</taxon>
        <taxon>Pluteus</taxon>
    </lineage>
</organism>
<evidence type="ECO:0000313" key="1">
    <source>
        <dbReference type="EMBL" id="TFK62895.1"/>
    </source>
</evidence>
<evidence type="ECO:0000313" key="2">
    <source>
        <dbReference type="Proteomes" id="UP000308600"/>
    </source>
</evidence>
<accession>A0ACD3AB49</accession>
<proteinExistence type="predicted"/>
<dbReference type="Proteomes" id="UP000308600">
    <property type="component" value="Unassembled WGS sequence"/>
</dbReference>
<reference evidence="1 2" key="1">
    <citation type="journal article" date="2019" name="Nat. Ecol. Evol.">
        <title>Megaphylogeny resolves global patterns of mushroom evolution.</title>
        <authorList>
            <person name="Varga T."/>
            <person name="Krizsan K."/>
            <person name="Foldi C."/>
            <person name="Dima B."/>
            <person name="Sanchez-Garcia M."/>
            <person name="Sanchez-Ramirez S."/>
            <person name="Szollosi G.J."/>
            <person name="Szarkandi J.G."/>
            <person name="Papp V."/>
            <person name="Albert L."/>
            <person name="Andreopoulos W."/>
            <person name="Angelini C."/>
            <person name="Antonin V."/>
            <person name="Barry K.W."/>
            <person name="Bougher N.L."/>
            <person name="Buchanan P."/>
            <person name="Buyck B."/>
            <person name="Bense V."/>
            <person name="Catcheside P."/>
            <person name="Chovatia M."/>
            <person name="Cooper J."/>
            <person name="Damon W."/>
            <person name="Desjardin D."/>
            <person name="Finy P."/>
            <person name="Geml J."/>
            <person name="Haridas S."/>
            <person name="Hughes K."/>
            <person name="Justo A."/>
            <person name="Karasinski D."/>
            <person name="Kautmanova I."/>
            <person name="Kiss B."/>
            <person name="Kocsube S."/>
            <person name="Kotiranta H."/>
            <person name="LaButti K.M."/>
            <person name="Lechner B.E."/>
            <person name="Liimatainen K."/>
            <person name="Lipzen A."/>
            <person name="Lukacs Z."/>
            <person name="Mihaltcheva S."/>
            <person name="Morgado L.N."/>
            <person name="Niskanen T."/>
            <person name="Noordeloos M.E."/>
            <person name="Ohm R.A."/>
            <person name="Ortiz-Santana B."/>
            <person name="Ovrebo C."/>
            <person name="Racz N."/>
            <person name="Riley R."/>
            <person name="Savchenko A."/>
            <person name="Shiryaev A."/>
            <person name="Soop K."/>
            <person name="Spirin V."/>
            <person name="Szebenyi C."/>
            <person name="Tomsovsky M."/>
            <person name="Tulloss R.E."/>
            <person name="Uehling J."/>
            <person name="Grigoriev I.V."/>
            <person name="Vagvolgyi C."/>
            <person name="Papp T."/>
            <person name="Martin F.M."/>
            <person name="Miettinen O."/>
            <person name="Hibbett D.S."/>
            <person name="Nagy L.G."/>
        </authorList>
    </citation>
    <scope>NUCLEOTIDE SEQUENCE [LARGE SCALE GENOMIC DNA]</scope>
    <source>
        <strain evidence="1 2">NL-1719</strain>
    </source>
</reference>